<evidence type="ECO:0008006" key="10">
    <source>
        <dbReference type="Google" id="ProtNLM"/>
    </source>
</evidence>
<accession>A0A484AY27</accession>
<protein>
    <recommendedName>
        <fullName evidence="10">Prominin</fullName>
    </recommendedName>
</protein>
<evidence type="ECO:0000256" key="4">
    <source>
        <dbReference type="ARBA" id="ARBA00022989"/>
    </source>
</evidence>
<evidence type="ECO:0000256" key="1">
    <source>
        <dbReference type="ARBA" id="ARBA00004141"/>
    </source>
</evidence>
<dbReference type="Pfam" id="PF05478">
    <property type="entry name" value="Prominin"/>
    <property type="match status" value="1"/>
</dbReference>
<gene>
    <name evidence="8" type="ORF">AWZ03_013075</name>
</gene>
<keyword evidence="4 7" id="KW-1133">Transmembrane helix</keyword>
<proteinExistence type="inferred from homology"/>
<keyword evidence="6" id="KW-0325">Glycoprotein</keyword>
<evidence type="ECO:0000256" key="5">
    <source>
        <dbReference type="ARBA" id="ARBA00023136"/>
    </source>
</evidence>
<dbReference type="Proteomes" id="UP000295192">
    <property type="component" value="Unassembled WGS sequence"/>
</dbReference>
<evidence type="ECO:0000256" key="7">
    <source>
        <dbReference type="SAM" id="Phobius"/>
    </source>
</evidence>
<comment type="similarity">
    <text evidence="2">Belongs to the prominin family.</text>
</comment>
<dbReference type="STRING" id="7232.A0A484AY27"/>
<sequence>MRDILDNIHHVFVNNFEEFETHINAQLNDVDNHILLDLSDISGLNALTDLEEILSNMPRALALMKRVDKDIETLLFYIAQYRDGLRFVRRKMTYLLTVWCDYQQCNDILRSSGILQWDTSVCLHLDLLPNISEFIESLQDIIRADLLYIPRQGIYNYQVVGKIIRENLHDQLPLISMKLAKLSETYRQNVTHLQGLIRSIINDIYSQHSHMTKGFHELQQSYGSDRKLISIALSVSILTITIILIAALICGWCVRRDNSGSKCLLLAMVLISLISSLMLLVCLFYSIMGLIMYHAVCTPRTSLERHDVFDTHVNHPFNKNETMCHENQNIFDLLRVAGLYDVNSLWKEMSDNITPEYIIEFRDDLTKLVILTEEQKIRLSHTRNGKLSDYHGLSIRKVLCHKLSQVDLMKCKVYLLEFANKFLNSAKHSLAYQYRMNATINNMRLLSNDINQIASLERPIHDLINRIWKDTTTIDGLITRYEDFNNSILLLIEEITEAEYFLHTRGAEYINALIQEFYQYLEKAFDKYVQRVSEECKYIIGRCVPLALIHKRSLNNLCHYLVDPINGYWLGLFTCALLFFPIVLVAHKLLCLYRVYGHIGSAIIYFNSAHFACPACTDTPFVPAPYVISAGNQIHLCGCEEAFKEKDA</sequence>
<dbReference type="PANTHER" id="PTHR22730:SF1">
    <property type="entry name" value="PROMININ-LIKE PROTEIN"/>
    <property type="match status" value="1"/>
</dbReference>
<keyword evidence="9" id="KW-1185">Reference proteome</keyword>
<comment type="subcellular location">
    <subcellularLocation>
        <location evidence="1">Membrane</location>
        <topology evidence="1">Multi-pass membrane protein</topology>
    </subcellularLocation>
</comment>
<feature type="transmembrane region" description="Helical" evidence="7">
    <location>
        <begin position="228"/>
        <end position="252"/>
    </location>
</feature>
<comment type="caution">
    <text evidence="8">The sequence shown here is derived from an EMBL/GenBank/DDBJ whole genome shotgun (WGS) entry which is preliminary data.</text>
</comment>
<keyword evidence="3 7" id="KW-0812">Transmembrane</keyword>
<feature type="transmembrane region" description="Helical" evidence="7">
    <location>
        <begin position="567"/>
        <end position="586"/>
    </location>
</feature>
<evidence type="ECO:0000256" key="3">
    <source>
        <dbReference type="ARBA" id="ARBA00022692"/>
    </source>
</evidence>
<dbReference type="PANTHER" id="PTHR22730">
    <property type="entry name" value="PROMININ PROM PROTEIN"/>
    <property type="match status" value="1"/>
</dbReference>
<evidence type="ECO:0000313" key="9">
    <source>
        <dbReference type="Proteomes" id="UP000295192"/>
    </source>
</evidence>
<evidence type="ECO:0000256" key="6">
    <source>
        <dbReference type="ARBA" id="ARBA00023180"/>
    </source>
</evidence>
<evidence type="ECO:0000256" key="2">
    <source>
        <dbReference type="ARBA" id="ARBA00006058"/>
    </source>
</evidence>
<evidence type="ECO:0000313" key="8">
    <source>
        <dbReference type="EMBL" id="TDG40501.1"/>
    </source>
</evidence>
<reference evidence="8 9" key="1">
    <citation type="journal article" date="2019" name="J. Hered.">
        <title>An Improved Genome Assembly for Drosophila navojoa, the Basal Species in the mojavensis Cluster.</title>
        <authorList>
            <person name="Vanderlinde T."/>
            <person name="Dupim E.G."/>
            <person name="Nazario-Yepiz N.O."/>
            <person name="Carvalho A.B."/>
        </authorList>
    </citation>
    <scope>NUCLEOTIDE SEQUENCE [LARGE SCALE GENOMIC DNA]</scope>
    <source>
        <strain evidence="8">Navoj_Jal97</strain>
        <tissue evidence="8">Whole organism</tissue>
    </source>
</reference>
<organism evidence="8 9">
    <name type="scientific">Drosophila navojoa</name>
    <name type="common">Fruit fly</name>
    <dbReference type="NCBI Taxonomy" id="7232"/>
    <lineage>
        <taxon>Eukaryota</taxon>
        <taxon>Metazoa</taxon>
        <taxon>Ecdysozoa</taxon>
        <taxon>Arthropoda</taxon>
        <taxon>Hexapoda</taxon>
        <taxon>Insecta</taxon>
        <taxon>Pterygota</taxon>
        <taxon>Neoptera</taxon>
        <taxon>Endopterygota</taxon>
        <taxon>Diptera</taxon>
        <taxon>Brachycera</taxon>
        <taxon>Muscomorpha</taxon>
        <taxon>Ephydroidea</taxon>
        <taxon>Drosophilidae</taxon>
        <taxon>Drosophila</taxon>
    </lineage>
</organism>
<keyword evidence="5 7" id="KW-0472">Membrane</keyword>
<dbReference type="OrthoDB" id="6229420at2759"/>
<dbReference type="OMA" id="HFILLAM"/>
<dbReference type="AlphaFoldDB" id="A0A484AY27"/>
<name>A0A484AY27_DRONA</name>
<dbReference type="EMBL" id="LSRL02000550">
    <property type="protein sequence ID" value="TDG40501.1"/>
    <property type="molecule type" value="Genomic_DNA"/>
</dbReference>
<dbReference type="InterPro" id="IPR008795">
    <property type="entry name" value="Prominin"/>
</dbReference>
<feature type="transmembrane region" description="Helical" evidence="7">
    <location>
        <begin position="264"/>
        <end position="293"/>
    </location>
</feature>
<dbReference type="GO" id="GO:0016020">
    <property type="term" value="C:membrane"/>
    <property type="evidence" value="ECO:0007669"/>
    <property type="project" value="UniProtKB-SubCell"/>
</dbReference>